<feature type="region of interest" description="Disordered" evidence="6">
    <location>
        <begin position="844"/>
        <end position="865"/>
    </location>
</feature>
<feature type="compositionally biased region" description="Low complexity" evidence="6">
    <location>
        <begin position="569"/>
        <end position="592"/>
    </location>
</feature>
<evidence type="ECO:0000256" key="3">
    <source>
        <dbReference type="ARBA" id="ARBA00022833"/>
    </source>
</evidence>
<evidence type="ECO:0000313" key="8">
    <source>
        <dbReference type="EMBL" id="RDB28901.1"/>
    </source>
</evidence>
<feature type="region of interest" description="Disordered" evidence="6">
    <location>
        <begin position="47"/>
        <end position="89"/>
    </location>
</feature>
<feature type="region of interest" description="Disordered" evidence="6">
    <location>
        <begin position="426"/>
        <end position="520"/>
    </location>
</feature>
<keyword evidence="1 5" id="KW-0479">Metal-binding</keyword>
<dbReference type="PROSITE" id="PS00478">
    <property type="entry name" value="LIM_DOMAIN_1"/>
    <property type="match status" value="1"/>
</dbReference>
<dbReference type="GO" id="GO:0030695">
    <property type="term" value="F:GTPase regulator activity"/>
    <property type="evidence" value="ECO:0007669"/>
    <property type="project" value="UniProtKB-ARBA"/>
</dbReference>
<keyword evidence="4 5" id="KW-0440">LIM domain</keyword>
<feature type="compositionally biased region" description="Polar residues" evidence="6">
    <location>
        <begin position="495"/>
        <end position="506"/>
    </location>
</feature>
<feature type="compositionally biased region" description="Polar residues" evidence="6">
    <location>
        <begin position="51"/>
        <end position="62"/>
    </location>
</feature>
<feature type="compositionally biased region" description="Polar residues" evidence="6">
    <location>
        <begin position="554"/>
        <end position="568"/>
    </location>
</feature>
<reference evidence="8" key="1">
    <citation type="submission" date="2018-04" db="EMBL/GenBank/DDBJ databases">
        <title>Whole genome sequencing of Hypsizygus marmoreus.</title>
        <authorList>
            <person name="Choi I.-G."/>
            <person name="Min B."/>
            <person name="Kim J.-G."/>
            <person name="Kim S."/>
            <person name="Oh Y.-L."/>
            <person name="Kong W.-S."/>
            <person name="Park H."/>
            <person name="Jeong J."/>
            <person name="Song E.-S."/>
        </authorList>
    </citation>
    <scope>NUCLEOTIDE SEQUENCE [LARGE SCALE GENOMIC DNA]</scope>
    <source>
        <strain evidence="8">51987-8</strain>
    </source>
</reference>
<feature type="region of interest" description="Disordered" evidence="6">
    <location>
        <begin position="336"/>
        <end position="355"/>
    </location>
</feature>
<feature type="compositionally biased region" description="Polar residues" evidence="6">
    <location>
        <begin position="104"/>
        <end position="121"/>
    </location>
</feature>
<feature type="domain" description="LIM zinc-binding" evidence="7">
    <location>
        <begin position="619"/>
        <end position="695"/>
    </location>
</feature>
<evidence type="ECO:0000256" key="2">
    <source>
        <dbReference type="ARBA" id="ARBA00022737"/>
    </source>
</evidence>
<dbReference type="GO" id="GO:0046872">
    <property type="term" value="F:metal ion binding"/>
    <property type="evidence" value="ECO:0007669"/>
    <property type="project" value="UniProtKB-KW"/>
</dbReference>
<evidence type="ECO:0000256" key="4">
    <source>
        <dbReference type="ARBA" id="ARBA00023038"/>
    </source>
</evidence>
<feature type="compositionally biased region" description="Polar residues" evidence="6">
    <location>
        <begin position="703"/>
        <end position="748"/>
    </location>
</feature>
<gene>
    <name evidence="8" type="ORF">Hypma_015389</name>
</gene>
<feature type="region of interest" description="Disordered" evidence="6">
    <location>
        <begin position="699"/>
        <end position="748"/>
    </location>
</feature>
<dbReference type="Proteomes" id="UP000076154">
    <property type="component" value="Unassembled WGS sequence"/>
</dbReference>
<evidence type="ECO:0000256" key="1">
    <source>
        <dbReference type="ARBA" id="ARBA00022723"/>
    </source>
</evidence>
<dbReference type="PANTHER" id="PTHR24205">
    <property type="entry name" value="FOUR AND A HALF LIM DOMAINS PROTEIN"/>
    <property type="match status" value="1"/>
</dbReference>
<evidence type="ECO:0000256" key="6">
    <source>
        <dbReference type="SAM" id="MobiDB-lite"/>
    </source>
</evidence>
<dbReference type="CDD" id="cd08368">
    <property type="entry name" value="LIM"/>
    <property type="match status" value="1"/>
</dbReference>
<protein>
    <recommendedName>
        <fullName evidence="7">LIM zinc-binding domain-containing protein</fullName>
    </recommendedName>
</protein>
<dbReference type="EMBL" id="LUEZ02000010">
    <property type="protein sequence ID" value="RDB28901.1"/>
    <property type="molecule type" value="Genomic_DNA"/>
</dbReference>
<evidence type="ECO:0000256" key="5">
    <source>
        <dbReference type="PROSITE-ProRule" id="PRU00125"/>
    </source>
</evidence>
<dbReference type="PROSITE" id="PS50023">
    <property type="entry name" value="LIM_DOMAIN_2"/>
    <property type="match status" value="2"/>
</dbReference>
<dbReference type="InterPro" id="IPR001781">
    <property type="entry name" value="Znf_LIM"/>
</dbReference>
<dbReference type="GO" id="GO:0005634">
    <property type="term" value="C:nucleus"/>
    <property type="evidence" value="ECO:0007669"/>
    <property type="project" value="TreeGrafter"/>
</dbReference>
<accession>A0A369K2P6</accession>
<feature type="region of interest" description="Disordered" evidence="6">
    <location>
        <begin position="550"/>
        <end position="619"/>
    </location>
</feature>
<dbReference type="SMART" id="SM00132">
    <property type="entry name" value="LIM"/>
    <property type="match status" value="2"/>
</dbReference>
<feature type="region of interest" description="Disordered" evidence="6">
    <location>
        <begin position="381"/>
        <end position="411"/>
    </location>
</feature>
<dbReference type="Gene3D" id="2.10.110.10">
    <property type="entry name" value="Cysteine Rich Protein"/>
    <property type="match status" value="3"/>
</dbReference>
<keyword evidence="9" id="KW-1185">Reference proteome</keyword>
<comment type="caution">
    <text evidence="8">The sequence shown here is derived from an EMBL/GenBank/DDBJ whole genome shotgun (WGS) entry which is preliminary data.</text>
</comment>
<feature type="compositionally biased region" description="Polar residues" evidence="6">
    <location>
        <begin position="342"/>
        <end position="355"/>
    </location>
</feature>
<feature type="domain" description="LIM zinc-binding" evidence="7">
    <location>
        <begin position="197"/>
        <end position="261"/>
    </location>
</feature>
<feature type="region of interest" description="Disordered" evidence="6">
    <location>
        <begin position="886"/>
        <end position="920"/>
    </location>
</feature>
<feature type="region of interest" description="Disordered" evidence="6">
    <location>
        <begin position="265"/>
        <end position="299"/>
    </location>
</feature>
<feature type="compositionally biased region" description="Polar residues" evidence="6">
    <location>
        <begin position="265"/>
        <end position="278"/>
    </location>
</feature>
<feature type="region of interest" description="Disordered" evidence="6">
    <location>
        <begin position="101"/>
        <end position="128"/>
    </location>
</feature>
<sequence length="949" mass="101051">MGFCRRCGDIVAGVRCKCGGTAVAPVVPWNNSNAEDKPQDRWSKTYVQRARSVSPTRPLTVQTTGPPPSGAPSSPTKRFPRPISHHASSVPALGNRVSSHIAAATSQSARPPSPLKNSNTLPYPESDILPSIIPRDTTLSKVYGSVLQPKESLTTHSCAICSFPFPPDATIYPDPSAPNTSRFLCRPCFEGNGGTKGICPTCSRPVLTLKSEGGFIHAAAKYWHKQCFNCSGCFKNIGDSPMVDLVGQPSCAECFENCLKRDPSTPQKVLSTSTSRSPNVERVKNIGGMGSSSKNLPMREGSPAIEELEQRLGITRSREGSPALEDLSHRLTMMAGSKNAMPDSSPTTRRYTSHQSIERPRVIGDYRSVDVTSPIRRHERVRSPELIDTRASPARFASGSPSPVRRQATGSPVLNIEAIEEMKQRFMKGSSHSPGPKPQTPAESPSMRTTAPLRLSRSSASLNSSPKIPMLNYYNEPVSPQSPSIPPTPDLMSDFSDTMTQSSFSGPDSPPRNDEGVGDIFNVSKAYGTGYGSRYTRGDFLDGSEGIIVEETTSELGTPTRTPNSTRLSITPVSTPSKKPTSLTSPSSSIKPKVLRSSIPEPRQIRSPSPTPSELPTSSSCASCGLSLFSIREGGKFVTVPGEDINAPPMTYHVDCFRCTICKGVFNEAARGQAVFVKANGGACHVECAPPTKITIRKVPSLGSLNTSPRNTPHTPAASNSVRKPLSQTSSSRLDRTQVSAPTPATTSFPRFGSRTACPGCNKSVSPMEQGVVPGPQGTRWHASCLVCGGKKEPARAWGIWMGREEKLKGEPGCGKRLDSAAKVAPEGGVWCRECSLLLGLGAPPQTSPTRGPLVPSHTGSTKIAPQFTGTTTLARQFTGLSGGDPALLRQLTGGGLSPTRSISPTKQLGGRGMRPRPKSVIGMRSTKSVDEGRGMFLVRQLTGAGPAG</sequence>
<keyword evidence="2" id="KW-0677">Repeat</keyword>
<proteinExistence type="predicted"/>
<dbReference type="OrthoDB" id="1112565at2759"/>
<dbReference type="AlphaFoldDB" id="A0A369K2P6"/>
<dbReference type="STRING" id="39966.A0A369K2P6"/>
<dbReference type="PANTHER" id="PTHR24205:SF16">
    <property type="entry name" value="GH01042P-RELATED"/>
    <property type="match status" value="1"/>
</dbReference>
<organism evidence="8 9">
    <name type="scientific">Hypsizygus marmoreus</name>
    <name type="common">White beech mushroom</name>
    <name type="synonym">Agaricus marmoreus</name>
    <dbReference type="NCBI Taxonomy" id="39966"/>
    <lineage>
        <taxon>Eukaryota</taxon>
        <taxon>Fungi</taxon>
        <taxon>Dikarya</taxon>
        <taxon>Basidiomycota</taxon>
        <taxon>Agaricomycotina</taxon>
        <taxon>Agaricomycetes</taxon>
        <taxon>Agaricomycetidae</taxon>
        <taxon>Agaricales</taxon>
        <taxon>Tricholomatineae</taxon>
        <taxon>Lyophyllaceae</taxon>
        <taxon>Hypsizygus</taxon>
    </lineage>
</organism>
<evidence type="ECO:0000313" key="9">
    <source>
        <dbReference type="Proteomes" id="UP000076154"/>
    </source>
</evidence>
<evidence type="ECO:0000259" key="7">
    <source>
        <dbReference type="PROSITE" id="PS50023"/>
    </source>
</evidence>
<keyword evidence="3 5" id="KW-0862">Zinc</keyword>
<dbReference type="Pfam" id="PF00412">
    <property type="entry name" value="LIM"/>
    <property type="match status" value="1"/>
</dbReference>
<dbReference type="GO" id="GO:0003712">
    <property type="term" value="F:transcription coregulator activity"/>
    <property type="evidence" value="ECO:0007669"/>
    <property type="project" value="TreeGrafter"/>
</dbReference>
<dbReference type="InParanoid" id="A0A369K2P6"/>
<feature type="compositionally biased region" description="Low complexity" evidence="6">
    <location>
        <begin position="451"/>
        <end position="466"/>
    </location>
</feature>
<name>A0A369K2P6_HYPMA</name>